<feature type="chain" id="PRO_5046938392" evidence="8">
    <location>
        <begin position="23"/>
        <end position="597"/>
    </location>
</feature>
<keyword evidence="2" id="KW-1003">Cell membrane</keyword>
<dbReference type="PANTHER" id="PTHR32234:SF0">
    <property type="entry name" value="THIOL:DISULFIDE INTERCHANGE PROTEIN DSBD"/>
    <property type="match status" value="1"/>
</dbReference>
<evidence type="ECO:0000259" key="9">
    <source>
        <dbReference type="PROSITE" id="PS51352"/>
    </source>
</evidence>
<dbReference type="Gene3D" id="3.40.30.10">
    <property type="entry name" value="Glutaredoxin"/>
    <property type="match status" value="1"/>
</dbReference>
<dbReference type="InterPro" id="IPR003834">
    <property type="entry name" value="Cyt_c_assmbl_TM_dom"/>
</dbReference>
<keyword evidence="4" id="KW-0201">Cytochrome c-type biogenesis</keyword>
<proteinExistence type="predicted"/>
<dbReference type="PROSITE" id="PS51352">
    <property type="entry name" value="THIOREDOXIN_2"/>
    <property type="match status" value="1"/>
</dbReference>
<comment type="subcellular location">
    <subcellularLocation>
        <location evidence="1">Cell membrane</location>
        <topology evidence="1">Multi-pass membrane protein</topology>
    </subcellularLocation>
</comment>
<feature type="domain" description="Thioredoxin" evidence="9">
    <location>
        <begin position="462"/>
        <end position="597"/>
    </location>
</feature>
<dbReference type="Pfam" id="PF11412">
    <property type="entry name" value="DsbD_N"/>
    <property type="match status" value="1"/>
</dbReference>
<evidence type="ECO:0000256" key="4">
    <source>
        <dbReference type="ARBA" id="ARBA00022748"/>
    </source>
</evidence>
<evidence type="ECO:0000256" key="3">
    <source>
        <dbReference type="ARBA" id="ARBA00022692"/>
    </source>
</evidence>
<evidence type="ECO:0000256" key="6">
    <source>
        <dbReference type="ARBA" id="ARBA00023136"/>
    </source>
</evidence>
<evidence type="ECO:0000256" key="5">
    <source>
        <dbReference type="ARBA" id="ARBA00022989"/>
    </source>
</evidence>
<evidence type="ECO:0000256" key="7">
    <source>
        <dbReference type="SAM" id="Phobius"/>
    </source>
</evidence>
<dbReference type="Proteomes" id="UP001165395">
    <property type="component" value="Unassembled WGS sequence"/>
</dbReference>
<dbReference type="InterPro" id="IPR013766">
    <property type="entry name" value="Thioredoxin_domain"/>
</dbReference>
<dbReference type="Gene3D" id="2.60.40.1250">
    <property type="entry name" value="Thiol:disulfide interchange protein DsbD, N-terminal domain"/>
    <property type="match status" value="1"/>
</dbReference>
<dbReference type="PANTHER" id="PTHR32234">
    <property type="entry name" value="THIOL:DISULFIDE INTERCHANGE PROTEIN DSBD"/>
    <property type="match status" value="1"/>
</dbReference>
<dbReference type="InterPro" id="IPR028250">
    <property type="entry name" value="DsbDN"/>
</dbReference>
<accession>A0ABS8D472</accession>
<feature type="transmembrane region" description="Helical" evidence="7">
    <location>
        <begin position="345"/>
        <end position="364"/>
    </location>
</feature>
<keyword evidence="5 7" id="KW-1133">Transmembrane helix</keyword>
<dbReference type="InterPro" id="IPR036929">
    <property type="entry name" value="DsbDN_sf"/>
</dbReference>
<dbReference type="GO" id="GO:0047134">
    <property type="term" value="F:protein-disulfide reductase [NAD(P)H] activity"/>
    <property type="evidence" value="ECO:0007669"/>
    <property type="project" value="UniProtKB-EC"/>
</dbReference>
<keyword evidence="10" id="KW-0560">Oxidoreductase</keyword>
<keyword evidence="8" id="KW-0732">Signal</keyword>
<dbReference type="Pfam" id="PF13899">
    <property type="entry name" value="Thioredoxin_7"/>
    <property type="match status" value="1"/>
</dbReference>
<evidence type="ECO:0000313" key="10">
    <source>
        <dbReference type="EMBL" id="MCB6182992.1"/>
    </source>
</evidence>
<dbReference type="NCBIfam" id="NF001419">
    <property type="entry name" value="PRK00293.1"/>
    <property type="match status" value="1"/>
</dbReference>
<reference evidence="10" key="1">
    <citation type="submission" date="2021-10" db="EMBL/GenBank/DDBJ databases">
        <title>The complete genome sequence of Leeia sp. TBRC 13508.</title>
        <authorList>
            <person name="Charoenyingcharoen P."/>
            <person name="Yukphan P."/>
        </authorList>
    </citation>
    <scope>NUCLEOTIDE SEQUENCE</scope>
    <source>
        <strain evidence="10">TBRC 13508</strain>
    </source>
</reference>
<evidence type="ECO:0000313" key="11">
    <source>
        <dbReference type="Proteomes" id="UP001165395"/>
    </source>
</evidence>
<gene>
    <name evidence="10" type="primary">dsbD</name>
    <name evidence="10" type="ORF">LIN78_05450</name>
</gene>
<dbReference type="EC" id="1.8.1.8" evidence="10"/>
<sequence length="597" mass="63855">MNRLLRSFFVFVLLLISTASFAESLIRAREAFVPTARTGAPGNIIVRYEVTSGYYLYKDRFKFLLDGQAIANVQVPNGDLKNDPVFGNVLVFHKGFDIQLPIPKPNKIASLSIQSQGCSEKFKVCFPPETHVFKLKPDGTIENPSPPKSSNSSSWKNLFSQTNAADSAAFSAFSQPIAFTLGGFFLAGLLMAGTMCMYPLIPIISALIAGDPKAQAGHRARSFLLSLSYVQGLALSYTVAGLIAASLGLQLTLWLQNPWVIGSFAGLMVIFAVAMFGLFEIQLPSGFQTRFTNLANKLPGGHMTSVFVMGLLSALIIGPCATPALAAALLFIAKTGNLWTGGLSLYVMALGVGFPLLLIGLLGQHAIPKAGPWMKQVRQVFGVLLLFVSLWMARPLLSTAWLMGLLGALLILSAVFLSALDTLPSKTSMVRKVWKGVGVILLIAGAAYLVGAFAGSNNFSKPLAGLAGTTDSVNSSVNDKLNFQPVRSVAELKAAITNAKGKTVLLDFYADWCVSCIEMEREVFSQVKVKQGLANTVLLRADVTNNTEGDRALLAAFDLFGPPGIILFNKAGMPSTTPIIGYIEAEGLLNAVAEANR</sequence>
<organism evidence="10 11">
    <name type="scientific">Leeia speluncae</name>
    <dbReference type="NCBI Taxonomy" id="2884804"/>
    <lineage>
        <taxon>Bacteria</taxon>
        <taxon>Pseudomonadati</taxon>
        <taxon>Pseudomonadota</taxon>
        <taxon>Betaproteobacteria</taxon>
        <taxon>Neisseriales</taxon>
        <taxon>Leeiaceae</taxon>
        <taxon>Leeia</taxon>
    </lineage>
</organism>
<dbReference type="InterPro" id="IPR036249">
    <property type="entry name" value="Thioredoxin-like_sf"/>
</dbReference>
<name>A0ABS8D472_9NEIS</name>
<feature type="transmembrane region" description="Helical" evidence="7">
    <location>
        <begin position="259"/>
        <end position="281"/>
    </location>
</feature>
<feature type="transmembrane region" description="Helical" evidence="7">
    <location>
        <begin position="222"/>
        <end position="247"/>
    </location>
</feature>
<dbReference type="SUPFAM" id="SSF74863">
    <property type="entry name" value="Thiol:disulfide interchange protein DsbD, N-terminal domain (DsbD-alpha)"/>
    <property type="match status" value="1"/>
</dbReference>
<feature type="transmembrane region" description="Helical" evidence="7">
    <location>
        <begin position="306"/>
        <end position="333"/>
    </location>
</feature>
<feature type="transmembrane region" description="Helical" evidence="7">
    <location>
        <begin position="433"/>
        <end position="454"/>
    </location>
</feature>
<feature type="transmembrane region" description="Helical" evidence="7">
    <location>
        <begin position="399"/>
        <end position="421"/>
    </location>
</feature>
<protein>
    <submittedName>
        <fullName evidence="10">Protein-disulfide reductase DsbD</fullName>
        <ecNumber evidence="10">1.8.1.8</ecNumber>
    </submittedName>
</protein>
<dbReference type="RefSeq" id="WP_227179303.1">
    <property type="nucleotide sequence ID" value="NZ_JAJBZT010000002.1"/>
</dbReference>
<keyword evidence="3 7" id="KW-0812">Transmembrane</keyword>
<dbReference type="EMBL" id="JAJBZT010000002">
    <property type="protein sequence ID" value="MCB6182992.1"/>
    <property type="molecule type" value="Genomic_DNA"/>
</dbReference>
<dbReference type="InterPro" id="IPR035671">
    <property type="entry name" value="DsbD_gamma"/>
</dbReference>
<dbReference type="CDD" id="cd02953">
    <property type="entry name" value="DsbDgamma"/>
    <property type="match status" value="1"/>
</dbReference>
<evidence type="ECO:0000256" key="8">
    <source>
        <dbReference type="SAM" id="SignalP"/>
    </source>
</evidence>
<keyword evidence="11" id="KW-1185">Reference proteome</keyword>
<evidence type="ECO:0000256" key="2">
    <source>
        <dbReference type="ARBA" id="ARBA00022475"/>
    </source>
</evidence>
<feature type="transmembrane region" description="Helical" evidence="7">
    <location>
        <begin position="376"/>
        <end position="393"/>
    </location>
</feature>
<feature type="signal peptide" evidence="8">
    <location>
        <begin position="1"/>
        <end position="22"/>
    </location>
</feature>
<comment type="caution">
    <text evidence="10">The sequence shown here is derived from an EMBL/GenBank/DDBJ whole genome shotgun (WGS) entry which is preliminary data.</text>
</comment>
<dbReference type="Pfam" id="PF02683">
    <property type="entry name" value="DsbD_TM"/>
    <property type="match status" value="1"/>
</dbReference>
<keyword evidence="6 7" id="KW-0472">Membrane</keyword>
<evidence type="ECO:0000256" key="1">
    <source>
        <dbReference type="ARBA" id="ARBA00004651"/>
    </source>
</evidence>
<dbReference type="SUPFAM" id="SSF52833">
    <property type="entry name" value="Thioredoxin-like"/>
    <property type="match status" value="1"/>
</dbReference>
<feature type="transmembrane region" description="Helical" evidence="7">
    <location>
        <begin position="177"/>
        <end position="201"/>
    </location>
</feature>